<dbReference type="OrthoDB" id="4084751at2759"/>
<organism evidence="12 13">
    <name type="scientific">Guyanagaster necrorhizus</name>
    <dbReference type="NCBI Taxonomy" id="856835"/>
    <lineage>
        <taxon>Eukaryota</taxon>
        <taxon>Fungi</taxon>
        <taxon>Dikarya</taxon>
        <taxon>Basidiomycota</taxon>
        <taxon>Agaricomycotina</taxon>
        <taxon>Agaricomycetes</taxon>
        <taxon>Agaricomycetidae</taxon>
        <taxon>Agaricales</taxon>
        <taxon>Marasmiineae</taxon>
        <taxon>Physalacriaceae</taxon>
        <taxon>Guyanagaster</taxon>
    </lineage>
</organism>
<dbReference type="EMBL" id="MU250530">
    <property type="protein sequence ID" value="KAG7448332.1"/>
    <property type="molecule type" value="Genomic_DNA"/>
</dbReference>
<comment type="similarity">
    <text evidence="1 9">Belongs to the lysophospholipase family.</text>
</comment>
<protein>
    <recommendedName>
        <fullName evidence="2 9">Lysophospholipase</fullName>
        <ecNumber evidence="2 9">3.1.1.5</ecNumber>
    </recommendedName>
</protein>
<dbReference type="GeneID" id="66111779"/>
<dbReference type="EC" id="3.1.1.5" evidence="2 9"/>
<keyword evidence="6 8" id="KW-0443">Lipid metabolism</keyword>
<evidence type="ECO:0000256" key="2">
    <source>
        <dbReference type="ARBA" id="ARBA00013274"/>
    </source>
</evidence>
<name>A0A9P7VXE6_9AGAR</name>
<sequence>MTSQGLSVTDYAPSTGITCPQTSLLRVFSAQNQSLNPSEIDYIQGRENVLLDAWNMWIGKGSNLGYNMTFSADNAPRVGIALSGGGFRASLYGAGVLNSLDARNASAKQAGTGGLLQVASYMAGLSGGSWFISSLYSNDFPTVQDLIFGNGNERAGWLLDLDLFLPDGVDIFNEDNQAYYGSIMWSVIAKASKGIDTSLTDPWSRALSYHFLNQTNRANFFTNDSAHGAGQLWSDIPSSQVYQQRNVPFPIILANSLPNGSNYTGVLPPEATVFEFSPLELASYDPSLSAAMDLKFAGSNLTDGKPVDDRVCIEGLDEIGFVMGTSSSMFNQILDEDTEKFQEDKYFEVMTYLLARLLEDVRTRDDDVANWPNSFRNVAPSTFVDTNSDWLELIDGGSNGEVVPFNPLLVKARGLDIIVGIDSSADDENNWPNGESAIFTANRTSKLLNDTHQQFPPIPSTTQEFIDRGANQRPTFFGCDPQQSPPECPLVIYLPNSPPLTGDYPVTNTNTYKFSYTQKHSQLFIDQVFSNTIGGFAPNSNSPGSSFGECLQCAAVDRARLKSTASVSRSEVCSRCFEQYCFDPKNPPTQVESPNRRYVFVDPDSESHFGRHKAAIIGGVVGAVALVVLVAGMYVGHFFLPWRDILIEP</sequence>
<keyword evidence="5 8" id="KW-0442">Lipid degradation</keyword>
<feature type="transmembrane region" description="Helical" evidence="10">
    <location>
        <begin position="615"/>
        <end position="640"/>
    </location>
</feature>
<comment type="catalytic activity">
    <reaction evidence="9">
        <text>a 1-acyl-sn-glycero-3-phosphocholine + H2O = sn-glycerol 3-phosphocholine + a fatty acid + H(+)</text>
        <dbReference type="Rhea" id="RHEA:15177"/>
        <dbReference type="ChEBI" id="CHEBI:15377"/>
        <dbReference type="ChEBI" id="CHEBI:15378"/>
        <dbReference type="ChEBI" id="CHEBI:16870"/>
        <dbReference type="ChEBI" id="CHEBI:28868"/>
        <dbReference type="ChEBI" id="CHEBI:58168"/>
        <dbReference type="EC" id="3.1.1.5"/>
    </reaction>
</comment>
<dbReference type="GO" id="GO:0004623">
    <property type="term" value="F:phospholipase A2 activity"/>
    <property type="evidence" value="ECO:0007669"/>
    <property type="project" value="TreeGrafter"/>
</dbReference>
<keyword evidence="13" id="KW-1185">Reference proteome</keyword>
<dbReference type="InterPro" id="IPR016035">
    <property type="entry name" value="Acyl_Trfase/lysoPLipase"/>
</dbReference>
<evidence type="ECO:0000256" key="9">
    <source>
        <dbReference type="RuleBase" id="RU362103"/>
    </source>
</evidence>
<gene>
    <name evidence="12" type="ORF">BT62DRAFT_979998</name>
</gene>
<evidence type="ECO:0000313" key="13">
    <source>
        <dbReference type="Proteomes" id="UP000812287"/>
    </source>
</evidence>
<dbReference type="PANTHER" id="PTHR10728">
    <property type="entry name" value="CYTOSOLIC PHOSPHOLIPASE A2"/>
    <property type="match status" value="1"/>
</dbReference>
<keyword evidence="3" id="KW-0732">Signal</keyword>
<dbReference type="Proteomes" id="UP000812287">
    <property type="component" value="Unassembled WGS sequence"/>
</dbReference>
<accession>A0A9P7VXE6</accession>
<keyword evidence="7" id="KW-0325">Glycoprotein</keyword>
<dbReference type="PROSITE" id="PS51210">
    <property type="entry name" value="PLA2C"/>
    <property type="match status" value="1"/>
</dbReference>
<keyword evidence="4 8" id="KW-0378">Hydrolase</keyword>
<dbReference type="GO" id="GO:0046475">
    <property type="term" value="P:glycerophospholipid catabolic process"/>
    <property type="evidence" value="ECO:0007669"/>
    <property type="project" value="TreeGrafter"/>
</dbReference>
<dbReference type="Pfam" id="PF01735">
    <property type="entry name" value="PLA2_B"/>
    <property type="match status" value="1"/>
</dbReference>
<dbReference type="AlphaFoldDB" id="A0A9P7VXE6"/>
<dbReference type="GO" id="GO:0004622">
    <property type="term" value="F:phosphatidylcholine lysophospholipase activity"/>
    <property type="evidence" value="ECO:0007669"/>
    <property type="project" value="UniProtKB-EC"/>
</dbReference>
<dbReference type="PANTHER" id="PTHR10728:SF33">
    <property type="entry name" value="LYSOPHOSPHOLIPASE 1-RELATED"/>
    <property type="match status" value="1"/>
</dbReference>
<evidence type="ECO:0000256" key="5">
    <source>
        <dbReference type="ARBA" id="ARBA00022963"/>
    </source>
</evidence>
<evidence type="ECO:0000256" key="1">
    <source>
        <dbReference type="ARBA" id="ARBA00008780"/>
    </source>
</evidence>
<dbReference type="SUPFAM" id="SSF52151">
    <property type="entry name" value="FabD/lysophospholipase-like"/>
    <property type="match status" value="1"/>
</dbReference>
<keyword evidence="10" id="KW-0812">Transmembrane</keyword>
<evidence type="ECO:0000256" key="8">
    <source>
        <dbReference type="PROSITE-ProRule" id="PRU00555"/>
    </source>
</evidence>
<reference evidence="12" key="1">
    <citation type="submission" date="2020-11" db="EMBL/GenBank/DDBJ databases">
        <title>Adaptations for nitrogen fixation in a non-lichenized fungal sporocarp promotes dispersal by wood-feeding termites.</title>
        <authorList>
            <consortium name="DOE Joint Genome Institute"/>
            <person name="Koch R.A."/>
            <person name="Yoon G."/>
            <person name="Arayal U."/>
            <person name="Lail K."/>
            <person name="Amirebrahimi M."/>
            <person name="Labutti K."/>
            <person name="Lipzen A."/>
            <person name="Riley R."/>
            <person name="Barry K."/>
            <person name="Henrissat B."/>
            <person name="Grigoriev I.V."/>
            <person name="Herr J.R."/>
            <person name="Aime M.C."/>
        </authorList>
    </citation>
    <scope>NUCLEOTIDE SEQUENCE</scope>
    <source>
        <strain evidence="12">MCA 3950</strain>
    </source>
</reference>
<evidence type="ECO:0000256" key="3">
    <source>
        <dbReference type="ARBA" id="ARBA00022729"/>
    </source>
</evidence>
<dbReference type="SMART" id="SM00022">
    <property type="entry name" value="PLAc"/>
    <property type="match status" value="1"/>
</dbReference>
<feature type="domain" description="PLA2c" evidence="11">
    <location>
        <begin position="18"/>
        <end position="587"/>
    </location>
</feature>
<evidence type="ECO:0000259" key="11">
    <source>
        <dbReference type="PROSITE" id="PS51210"/>
    </source>
</evidence>
<evidence type="ECO:0000256" key="4">
    <source>
        <dbReference type="ARBA" id="ARBA00022801"/>
    </source>
</evidence>
<evidence type="ECO:0000256" key="10">
    <source>
        <dbReference type="SAM" id="Phobius"/>
    </source>
</evidence>
<dbReference type="RefSeq" id="XP_043041832.1">
    <property type="nucleotide sequence ID" value="XM_043189482.1"/>
</dbReference>
<evidence type="ECO:0000256" key="6">
    <source>
        <dbReference type="ARBA" id="ARBA00023098"/>
    </source>
</evidence>
<dbReference type="GO" id="GO:0005829">
    <property type="term" value="C:cytosol"/>
    <property type="evidence" value="ECO:0007669"/>
    <property type="project" value="TreeGrafter"/>
</dbReference>
<evidence type="ECO:0000313" key="12">
    <source>
        <dbReference type="EMBL" id="KAG7448332.1"/>
    </source>
</evidence>
<proteinExistence type="inferred from homology"/>
<evidence type="ECO:0000256" key="7">
    <source>
        <dbReference type="ARBA" id="ARBA00023180"/>
    </source>
</evidence>
<dbReference type="InterPro" id="IPR002642">
    <property type="entry name" value="LysoPLipase_cat_dom"/>
</dbReference>
<dbReference type="Gene3D" id="3.40.1090.10">
    <property type="entry name" value="Cytosolic phospholipase A2 catalytic domain"/>
    <property type="match status" value="1"/>
</dbReference>
<keyword evidence="10" id="KW-1133">Transmembrane helix</keyword>
<keyword evidence="10" id="KW-0472">Membrane</keyword>
<comment type="caution">
    <text evidence="12">The sequence shown here is derived from an EMBL/GenBank/DDBJ whole genome shotgun (WGS) entry which is preliminary data.</text>
</comment>